<proteinExistence type="predicted"/>
<sequence>MTQAQNEPSAPVATNTPPSAPKPERENMLVNLLFNIVLPTVILTKFSNEAWLGTKLGLIIALAFPLLYGLKDFKQRGKINFFSILGIVSVLLTGGISLLELDPKYIAIKEAAIPGLLGLATLASLKTRFPLVRTFIYNDQLLKVAVVDRALDQHNNHRAFEAVLRNATYLLAFSFFVSSTLNYVLAKWIVVSAPGTEAFNEELGKMTALSYPVIVIPAMGIMIYTLFYLFKNIKKLTHLDFEDILHDA</sequence>
<dbReference type="InterPro" id="IPR016870">
    <property type="entry name" value="UCP028137"/>
</dbReference>
<keyword evidence="2" id="KW-1133">Transmembrane helix</keyword>
<organism evidence="3 4">
    <name type="scientific">Simiduia aestuariiviva</name>
    <dbReference type="NCBI Taxonomy" id="1510459"/>
    <lineage>
        <taxon>Bacteria</taxon>
        <taxon>Pseudomonadati</taxon>
        <taxon>Pseudomonadota</taxon>
        <taxon>Gammaproteobacteria</taxon>
        <taxon>Cellvibrionales</taxon>
        <taxon>Cellvibrionaceae</taxon>
        <taxon>Simiduia</taxon>
    </lineage>
</organism>
<evidence type="ECO:0000313" key="3">
    <source>
        <dbReference type="EMBL" id="MBB3168107.1"/>
    </source>
</evidence>
<reference evidence="3 4" key="1">
    <citation type="submission" date="2020-08" db="EMBL/GenBank/DDBJ databases">
        <title>Genomic Encyclopedia of Type Strains, Phase III (KMG-III): the genomes of soil and plant-associated and newly described type strains.</title>
        <authorList>
            <person name="Whitman W."/>
        </authorList>
    </citation>
    <scope>NUCLEOTIDE SEQUENCE [LARGE SCALE GENOMIC DNA]</scope>
    <source>
        <strain evidence="3 4">CECT 8571</strain>
    </source>
</reference>
<gene>
    <name evidence="3" type="ORF">FHS30_001291</name>
</gene>
<dbReference type="NCBIfam" id="NF041646">
    <property type="entry name" value="VC0807_fam"/>
    <property type="match status" value="1"/>
</dbReference>
<dbReference type="RefSeq" id="WP_425502348.1">
    <property type="nucleotide sequence ID" value="NZ_JACHXZ010000002.1"/>
</dbReference>
<dbReference type="EMBL" id="JACHXZ010000002">
    <property type="protein sequence ID" value="MBB3168107.1"/>
    <property type="molecule type" value="Genomic_DNA"/>
</dbReference>
<evidence type="ECO:0000313" key="4">
    <source>
        <dbReference type="Proteomes" id="UP000559987"/>
    </source>
</evidence>
<feature type="transmembrane region" description="Helical" evidence="2">
    <location>
        <begin position="167"/>
        <end position="189"/>
    </location>
</feature>
<feature type="compositionally biased region" description="Polar residues" evidence="1">
    <location>
        <begin position="1"/>
        <end position="17"/>
    </location>
</feature>
<name>A0A839URT3_9GAMM</name>
<dbReference type="PIRSF" id="PIRSF028137">
    <property type="entry name" value="UCP028137"/>
    <property type="match status" value="1"/>
</dbReference>
<feature type="region of interest" description="Disordered" evidence="1">
    <location>
        <begin position="1"/>
        <end position="22"/>
    </location>
</feature>
<keyword evidence="2" id="KW-0472">Membrane</keyword>
<dbReference type="AlphaFoldDB" id="A0A839URT3"/>
<keyword evidence="4" id="KW-1185">Reference proteome</keyword>
<feature type="transmembrane region" description="Helical" evidence="2">
    <location>
        <begin position="209"/>
        <end position="230"/>
    </location>
</feature>
<comment type="caution">
    <text evidence="3">The sequence shown here is derived from an EMBL/GenBank/DDBJ whole genome shotgun (WGS) entry which is preliminary data.</text>
</comment>
<feature type="transmembrane region" description="Helical" evidence="2">
    <location>
        <begin position="50"/>
        <end position="69"/>
    </location>
</feature>
<dbReference type="Proteomes" id="UP000559987">
    <property type="component" value="Unassembled WGS sequence"/>
</dbReference>
<protein>
    <submittedName>
        <fullName evidence="3">Intracellular septation protein A</fullName>
    </submittedName>
</protein>
<feature type="transmembrane region" description="Helical" evidence="2">
    <location>
        <begin position="81"/>
        <end position="99"/>
    </location>
</feature>
<evidence type="ECO:0000256" key="1">
    <source>
        <dbReference type="SAM" id="MobiDB-lite"/>
    </source>
</evidence>
<keyword evidence="2" id="KW-0812">Transmembrane</keyword>
<accession>A0A839URT3</accession>
<evidence type="ECO:0000256" key="2">
    <source>
        <dbReference type="SAM" id="Phobius"/>
    </source>
</evidence>